<dbReference type="AlphaFoldDB" id="A0A5B7FRW2"/>
<accession>A0A5B7FRW2</accession>
<gene>
    <name evidence="2" type="ORF">E2C01_042014</name>
</gene>
<protein>
    <submittedName>
        <fullName evidence="2">Uncharacterized protein</fullName>
    </submittedName>
</protein>
<dbReference type="EMBL" id="VSRR010008183">
    <property type="protein sequence ID" value="MPC48246.1"/>
    <property type="molecule type" value="Genomic_DNA"/>
</dbReference>
<evidence type="ECO:0000313" key="2">
    <source>
        <dbReference type="EMBL" id="MPC48246.1"/>
    </source>
</evidence>
<sequence>MEMRNEWCISHHSGKGREHSCAHPAHPRPSPPVSARPDNLPLYLHLAAPLRDVLIFPICRGRPKPPPG</sequence>
<dbReference type="Proteomes" id="UP000324222">
    <property type="component" value="Unassembled WGS sequence"/>
</dbReference>
<evidence type="ECO:0000256" key="1">
    <source>
        <dbReference type="SAM" id="MobiDB-lite"/>
    </source>
</evidence>
<evidence type="ECO:0000313" key="3">
    <source>
        <dbReference type="Proteomes" id="UP000324222"/>
    </source>
</evidence>
<reference evidence="2 3" key="1">
    <citation type="submission" date="2019-05" db="EMBL/GenBank/DDBJ databases">
        <title>Another draft genome of Portunus trituberculatus and its Hox gene families provides insights of decapod evolution.</title>
        <authorList>
            <person name="Jeong J.-H."/>
            <person name="Song I."/>
            <person name="Kim S."/>
            <person name="Choi T."/>
            <person name="Kim D."/>
            <person name="Ryu S."/>
            <person name="Kim W."/>
        </authorList>
    </citation>
    <scope>NUCLEOTIDE SEQUENCE [LARGE SCALE GENOMIC DNA]</scope>
    <source>
        <tissue evidence="2">Muscle</tissue>
    </source>
</reference>
<proteinExistence type="predicted"/>
<comment type="caution">
    <text evidence="2">The sequence shown here is derived from an EMBL/GenBank/DDBJ whole genome shotgun (WGS) entry which is preliminary data.</text>
</comment>
<feature type="region of interest" description="Disordered" evidence="1">
    <location>
        <begin position="1"/>
        <end position="36"/>
    </location>
</feature>
<organism evidence="2 3">
    <name type="scientific">Portunus trituberculatus</name>
    <name type="common">Swimming crab</name>
    <name type="synonym">Neptunus trituberculatus</name>
    <dbReference type="NCBI Taxonomy" id="210409"/>
    <lineage>
        <taxon>Eukaryota</taxon>
        <taxon>Metazoa</taxon>
        <taxon>Ecdysozoa</taxon>
        <taxon>Arthropoda</taxon>
        <taxon>Crustacea</taxon>
        <taxon>Multicrustacea</taxon>
        <taxon>Malacostraca</taxon>
        <taxon>Eumalacostraca</taxon>
        <taxon>Eucarida</taxon>
        <taxon>Decapoda</taxon>
        <taxon>Pleocyemata</taxon>
        <taxon>Brachyura</taxon>
        <taxon>Eubrachyura</taxon>
        <taxon>Portunoidea</taxon>
        <taxon>Portunidae</taxon>
        <taxon>Portuninae</taxon>
        <taxon>Portunus</taxon>
    </lineage>
</organism>
<keyword evidence="3" id="KW-1185">Reference proteome</keyword>
<name>A0A5B7FRW2_PORTR</name>